<reference evidence="2 3" key="1">
    <citation type="journal article" date="2018" name="Front. Plant Sci.">
        <title>Red Clover (Trifolium pratense) and Zigzag Clover (T. medium) - A Picture of Genomic Similarities and Differences.</title>
        <authorList>
            <person name="Dluhosova J."/>
            <person name="Istvanek J."/>
            <person name="Nedelnik J."/>
            <person name="Repkova J."/>
        </authorList>
    </citation>
    <scope>NUCLEOTIDE SEQUENCE [LARGE SCALE GENOMIC DNA]</scope>
    <source>
        <strain evidence="3">cv. 10/8</strain>
        <tissue evidence="2">Leaf</tissue>
    </source>
</reference>
<proteinExistence type="predicted"/>
<organism evidence="2 3">
    <name type="scientific">Trifolium medium</name>
    <dbReference type="NCBI Taxonomy" id="97028"/>
    <lineage>
        <taxon>Eukaryota</taxon>
        <taxon>Viridiplantae</taxon>
        <taxon>Streptophyta</taxon>
        <taxon>Embryophyta</taxon>
        <taxon>Tracheophyta</taxon>
        <taxon>Spermatophyta</taxon>
        <taxon>Magnoliopsida</taxon>
        <taxon>eudicotyledons</taxon>
        <taxon>Gunneridae</taxon>
        <taxon>Pentapetalae</taxon>
        <taxon>rosids</taxon>
        <taxon>fabids</taxon>
        <taxon>Fabales</taxon>
        <taxon>Fabaceae</taxon>
        <taxon>Papilionoideae</taxon>
        <taxon>50 kb inversion clade</taxon>
        <taxon>NPAAA clade</taxon>
        <taxon>Hologalegina</taxon>
        <taxon>IRL clade</taxon>
        <taxon>Trifolieae</taxon>
        <taxon>Trifolium</taxon>
    </lineage>
</organism>
<name>A0A392SZB2_9FABA</name>
<accession>A0A392SZB2</accession>
<dbReference type="AlphaFoldDB" id="A0A392SZB2"/>
<feature type="domain" description="Retrovirus-related Pol polyprotein from transposon TNT 1-94-like beta-barrel" evidence="1">
    <location>
        <begin position="1"/>
        <end position="66"/>
    </location>
</feature>
<evidence type="ECO:0000313" key="3">
    <source>
        <dbReference type="Proteomes" id="UP000265520"/>
    </source>
</evidence>
<dbReference type="Pfam" id="PF22936">
    <property type="entry name" value="Pol_BBD"/>
    <property type="match status" value="1"/>
</dbReference>
<sequence>MTGVEKFLVDLKSYFTSFVTFGDEAKGEIKGEGKLINSGLPKLNNVLLVKGLTANLISISQLCDQGMKVNFTKSECLVTNEK</sequence>
<comment type="caution">
    <text evidence="2">The sequence shown here is derived from an EMBL/GenBank/DDBJ whole genome shotgun (WGS) entry which is preliminary data.</text>
</comment>
<feature type="non-terminal residue" evidence="2">
    <location>
        <position position="82"/>
    </location>
</feature>
<dbReference type="InterPro" id="IPR054722">
    <property type="entry name" value="PolX-like_BBD"/>
</dbReference>
<evidence type="ECO:0000313" key="2">
    <source>
        <dbReference type="EMBL" id="MCI54039.1"/>
    </source>
</evidence>
<keyword evidence="3" id="KW-1185">Reference proteome</keyword>
<protein>
    <submittedName>
        <fullName evidence="2">Gag-pol polyprotein</fullName>
    </submittedName>
</protein>
<dbReference type="EMBL" id="LXQA010473168">
    <property type="protein sequence ID" value="MCI54039.1"/>
    <property type="molecule type" value="Genomic_DNA"/>
</dbReference>
<evidence type="ECO:0000259" key="1">
    <source>
        <dbReference type="Pfam" id="PF22936"/>
    </source>
</evidence>
<dbReference type="Proteomes" id="UP000265520">
    <property type="component" value="Unassembled WGS sequence"/>
</dbReference>